<evidence type="ECO:0000313" key="2">
    <source>
        <dbReference type="WBParaSite" id="PS1159_v2.g6384.t1"/>
    </source>
</evidence>
<proteinExistence type="predicted"/>
<accession>A0AC35GM21</accession>
<name>A0AC35GM21_9BILA</name>
<sequence>RFKERKMSVCSLSFSSISNSPDAVRVKWENDGTLHRFSIEPAGTFTDLLTRINEICPNFENELAYIDDEGDCITFSSTVELHELIAISRSMNSSTIKIKTSERKATNRPTQTQTEEKMQEDGPPILQQQQPQQQPHVEKQQHERRSAGLLHPGIICDGCDSSVIGIRYKCITCDDYDLCEACEKTGMHGEHPMLRRATPATPIPPVILASRCGFGSRRRRWFFPEGPQPENQCRRSRRSNHFDPTAENQANPQRSVPRCGFPRSSFDATLRDVIGEFGLKQREEQQQQRQTPNAPPAATAEATTETRELHRQTDAPFVPTQNSTVPNQQEQQSEARPPPPFADAIRNAFQLAMQAYQTATEKVQEHVNNTVSNPPQENAPTMEHVSYNAAQAAQQASQQISQLTEQLTQNASTNPHFREAMSQLANVLAPLNLNNSQSSAGNATMFPRAPASTPANIASPARNNTDPTTTPAEPVIPEEQQQQQWDTVMEPVENIDTTLIVEKPIESEVEMVVPEVETQHETFSVMNDSMHTAIAPEDSASNVGNNEDDSAMFESTTTQKTSSTSTRASAHCNQEMLDSLMAYTQSGNIEVFWDASREPSNEQGDNIPSSRMSIFSDVEVISVRDEESYNNDDDEYENETAVEEEEEDERDVLNPPEGRVQSDGQVILDGGADGWMVLSQGSYEEMCRRYESARKESAPHSTVSKSASESSTRNNIVIPEQHELQQAIDAELLQNNSSGNATPLIPLQPSILIAPAQQQQEPNAPVEYPSLDAAPTPAPRILSNDIAIPLPPPRQQGSSSSSSSSSSTPQMYPALENQDEVKCMAGTPYYDMRGYFSNAKHTRHCLIEHPNKDIQTAVDTLVNDFGFDNCNGWITQLSEEHKGDLEAILNKMEEDPIYRKHQKEATPAPPSPDYRNDNGFF</sequence>
<organism evidence="1 2">
    <name type="scientific">Panagrolaimus sp. PS1159</name>
    <dbReference type="NCBI Taxonomy" id="55785"/>
    <lineage>
        <taxon>Eukaryota</taxon>
        <taxon>Metazoa</taxon>
        <taxon>Ecdysozoa</taxon>
        <taxon>Nematoda</taxon>
        <taxon>Chromadorea</taxon>
        <taxon>Rhabditida</taxon>
        <taxon>Tylenchina</taxon>
        <taxon>Panagrolaimomorpha</taxon>
        <taxon>Panagrolaimoidea</taxon>
        <taxon>Panagrolaimidae</taxon>
        <taxon>Panagrolaimus</taxon>
    </lineage>
</organism>
<protein>
    <submittedName>
        <fullName evidence="2">ZZ-type domain-containing protein</fullName>
    </submittedName>
</protein>
<dbReference type="Proteomes" id="UP000887580">
    <property type="component" value="Unplaced"/>
</dbReference>
<reference evidence="2" key="1">
    <citation type="submission" date="2022-11" db="UniProtKB">
        <authorList>
            <consortium name="WormBaseParasite"/>
        </authorList>
    </citation>
    <scope>IDENTIFICATION</scope>
</reference>
<dbReference type="WBParaSite" id="PS1159_v2.g6384.t1">
    <property type="protein sequence ID" value="PS1159_v2.g6384.t1"/>
    <property type="gene ID" value="PS1159_v2.g6384"/>
</dbReference>
<evidence type="ECO:0000313" key="1">
    <source>
        <dbReference type="Proteomes" id="UP000887580"/>
    </source>
</evidence>